<proteinExistence type="predicted"/>
<evidence type="ECO:0000313" key="1">
    <source>
        <dbReference type="EMBL" id="SVE53087.1"/>
    </source>
</evidence>
<gene>
    <name evidence="1" type="ORF">METZ01_LOCUS505941</name>
</gene>
<dbReference type="EMBL" id="UINC01223761">
    <property type="protein sequence ID" value="SVE53087.1"/>
    <property type="molecule type" value="Genomic_DNA"/>
</dbReference>
<accession>A0A383E897</accession>
<feature type="non-terminal residue" evidence="1">
    <location>
        <position position="29"/>
    </location>
</feature>
<protein>
    <submittedName>
        <fullName evidence="1">Uncharacterized protein</fullName>
    </submittedName>
</protein>
<organism evidence="1">
    <name type="scientific">marine metagenome</name>
    <dbReference type="NCBI Taxonomy" id="408172"/>
    <lineage>
        <taxon>unclassified sequences</taxon>
        <taxon>metagenomes</taxon>
        <taxon>ecological metagenomes</taxon>
    </lineage>
</organism>
<dbReference type="AlphaFoldDB" id="A0A383E897"/>
<feature type="non-terminal residue" evidence="1">
    <location>
        <position position="1"/>
    </location>
</feature>
<name>A0A383E897_9ZZZZ</name>
<sequence>SLFACSNCHARAWAGTSRCNHRPAWKGAT</sequence>
<reference evidence="1" key="1">
    <citation type="submission" date="2018-05" db="EMBL/GenBank/DDBJ databases">
        <authorList>
            <person name="Lanie J.A."/>
            <person name="Ng W.-L."/>
            <person name="Kazmierczak K.M."/>
            <person name="Andrzejewski T.M."/>
            <person name="Davidsen T.M."/>
            <person name="Wayne K.J."/>
            <person name="Tettelin H."/>
            <person name="Glass J.I."/>
            <person name="Rusch D."/>
            <person name="Podicherti R."/>
            <person name="Tsui H.-C.T."/>
            <person name="Winkler M.E."/>
        </authorList>
    </citation>
    <scope>NUCLEOTIDE SEQUENCE</scope>
</reference>